<evidence type="ECO:0000313" key="1">
    <source>
        <dbReference type="EMBL" id="CAG7716148.1"/>
    </source>
</evidence>
<dbReference type="Proteomes" id="UP000708208">
    <property type="component" value="Unassembled WGS sequence"/>
</dbReference>
<accession>A0A8J2NNI7</accession>
<gene>
    <name evidence="1" type="ORF">AFUS01_LOCUS5677</name>
</gene>
<dbReference type="AlphaFoldDB" id="A0A8J2NNI7"/>
<organism evidence="1 2">
    <name type="scientific">Allacma fusca</name>
    <dbReference type="NCBI Taxonomy" id="39272"/>
    <lineage>
        <taxon>Eukaryota</taxon>
        <taxon>Metazoa</taxon>
        <taxon>Ecdysozoa</taxon>
        <taxon>Arthropoda</taxon>
        <taxon>Hexapoda</taxon>
        <taxon>Collembola</taxon>
        <taxon>Symphypleona</taxon>
        <taxon>Sminthuridae</taxon>
        <taxon>Allacma</taxon>
    </lineage>
</organism>
<evidence type="ECO:0000313" key="2">
    <source>
        <dbReference type="Proteomes" id="UP000708208"/>
    </source>
</evidence>
<reference evidence="1" key="1">
    <citation type="submission" date="2021-06" db="EMBL/GenBank/DDBJ databases">
        <authorList>
            <person name="Hodson N. C."/>
            <person name="Mongue J. A."/>
            <person name="Jaron S. K."/>
        </authorList>
    </citation>
    <scope>NUCLEOTIDE SEQUENCE</scope>
</reference>
<sequence length="98" mass="11240">MRYLILIHTCDYHLPPVVVTNNSSNLSLGTLEEVVCVRPRENTWYGTSLIRAYSGGELFQALFQTISSQRSDPEFLLVIKVRKQERIGDEVVWRVKAS</sequence>
<name>A0A8J2NNI7_9HEXA</name>
<keyword evidence="2" id="KW-1185">Reference proteome</keyword>
<proteinExistence type="predicted"/>
<comment type="caution">
    <text evidence="1">The sequence shown here is derived from an EMBL/GenBank/DDBJ whole genome shotgun (WGS) entry which is preliminary data.</text>
</comment>
<protein>
    <submittedName>
        <fullName evidence="1">Uncharacterized protein</fullName>
    </submittedName>
</protein>
<dbReference type="EMBL" id="CAJVCH010036217">
    <property type="protein sequence ID" value="CAG7716148.1"/>
    <property type="molecule type" value="Genomic_DNA"/>
</dbReference>